<dbReference type="PATRIC" id="fig|1163408.3.peg.2498"/>
<dbReference type="Pfam" id="PF11041">
    <property type="entry name" value="Phage_Wedge1"/>
    <property type="match status" value="1"/>
</dbReference>
<dbReference type="eggNOG" id="ENOG502ZC04">
    <property type="taxonomic scope" value="Bacteria"/>
</dbReference>
<gene>
    <name evidence="1" type="ORF">UU9_12243</name>
</gene>
<comment type="caution">
    <text evidence="1">The sequence shown here is derived from an EMBL/GenBank/DDBJ whole genome shotgun (WGS) entry which is preliminary data.</text>
</comment>
<name>I4VMS7_9GAMM</name>
<evidence type="ECO:0000313" key="1">
    <source>
        <dbReference type="EMBL" id="EIL88518.1"/>
    </source>
</evidence>
<protein>
    <submittedName>
        <fullName evidence="1">Bacteriophage protein</fullName>
    </submittedName>
</protein>
<evidence type="ECO:0000313" key="2">
    <source>
        <dbReference type="Proteomes" id="UP000004210"/>
    </source>
</evidence>
<dbReference type="AlphaFoldDB" id="I4VMS7"/>
<proteinExistence type="predicted"/>
<accession>I4VMS7</accession>
<dbReference type="RefSeq" id="WP_007082078.1">
    <property type="nucleotide sequence ID" value="NZ_AJXU01000051.1"/>
</dbReference>
<dbReference type="STRING" id="1163408.UU9_12243"/>
<organism evidence="1 2">
    <name type="scientific">Rhodanobacter fulvus Jip2</name>
    <dbReference type="NCBI Taxonomy" id="1163408"/>
    <lineage>
        <taxon>Bacteria</taxon>
        <taxon>Pseudomonadati</taxon>
        <taxon>Pseudomonadota</taxon>
        <taxon>Gammaproteobacteria</taxon>
        <taxon>Lysobacterales</taxon>
        <taxon>Rhodanobacteraceae</taxon>
        <taxon>Rhodanobacter</taxon>
    </lineage>
</organism>
<dbReference type="InterPro" id="IPR021283">
    <property type="entry name" value="Phage_Wedge1"/>
</dbReference>
<dbReference type="EMBL" id="AJXU01000051">
    <property type="protein sequence ID" value="EIL88518.1"/>
    <property type="molecule type" value="Genomic_DNA"/>
</dbReference>
<reference evidence="1 2" key="1">
    <citation type="journal article" date="2012" name="J. Bacteriol.">
        <title>Genome sequences for six rhodanobacter strains, isolated from soils and the terrestrial subsurface, with variable denitrification capabilities.</title>
        <authorList>
            <person name="Kostka J.E."/>
            <person name="Green S.J."/>
            <person name="Rishishwar L."/>
            <person name="Prakash O."/>
            <person name="Katz L.S."/>
            <person name="Marino-Ramirez L."/>
            <person name="Jordan I.K."/>
            <person name="Munk C."/>
            <person name="Ivanova N."/>
            <person name="Mikhailova N."/>
            <person name="Watson D.B."/>
            <person name="Brown S.D."/>
            <person name="Palumbo A.V."/>
            <person name="Brooks S.C."/>
        </authorList>
    </citation>
    <scope>NUCLEOTIDE SEQUENCE [LARGE SCALE GENOMIC DNA]</scope>
    <source>
        <strain evidence="2">Jip2T</strain>
    </source>
</reference>
<sequence>MAYTDRITSEHADRPKFMALVEAMTGSAQSLTDFAMALPQLFDLDEASGVQLDAVGEWVGQSRGLTSPIDDVYFSWDTDGVGWDEGVWKRVGDPSSGVTELDDTTFRLLLRAKIEANHWDGSMEKTVTILQKIFGPVGLTASITDNQNMTMTITIAGAGLPAIYKAIINGGYLPIKPMGVRVIYVLP</sequence>
<keyword evidence="2" id="KW-1185">Reference proteome</keyword>
<dbReference type="Proteomes" id="UP000004210">
    <property type="component" value="Unassembled WGS sequence"/>
</dbReference>
<dbReference type="OrthoDB" id="5465402at2"/>